<feature type="region of interest" description="Disordered" evidence="1">
    <location>
        <begin position="327"/>
        <end position="375"/>
    </location>
</feature>
<gene>
    <name evidence="2" type="ORF">HNR07_002768</name>
</gene>
<dbReference type="EMBL" id="JACHDO010000001">
    <property type="protein sequence ID" value="MBB5491631.1"/>
    <property type="molecule type" value="Genomic_DNA"/>
</dbReference>
<sequence length="375" mass="38146">MIDFRYHLVSIVAVFLALTVGLVLGTTMLQDPLLNTMKSETADLRGQSEELRAERDDSELLNAGADQLTDAVAGDMLEDRLLDRGVVLVASPGADEDVLLALGGRVEEAGAEVVGQLLLEEAFLDVGSATFVDELALQVSTEPGDLSGNPYDKAGTELGRALAAKNGQTDDDGNEDDADGDTEADGAAGDEDGEGGLRHDASTVLSAFAEGGLLTIEDSPARSADTVIVLAPATAAPEDDGERANTALTSFTAALHEQVGPTVLVGGTETGRPGGLIAQARALDPAYATVDVAGRPTGDLVAVLALAEALSGSGSAYGIGEGVTGFLPTPLPGPVEPADPDAESDSGSEADAEADTAAEPGVEDEARRTVPRNGE</sequence>
<keyword evidence="3" id="KW-1185">Reference proteome</keyword>
<evidence type="ECO:0000313" key="2">
    <source>
        <dbReference type="EMBL" id="MBB5491631.1"/>
    </source>
</evidence>
<feature type="compositionally biased region" description="Acidic residues" evidence="1">
    <location>
        <begin position="338"/>
        <end position="356"/>
    </location>
</feature>
<protein>
    <recommendedName>
        <fullName evidence="4">Copper transporter</fullName>
    </recommendedName>
</protein>
<feature type="compositionally biased region" description="Acidic residues" evidence="1">
    <location>
        <begin position="169"/>
        <end position="194"/>
    </location>
</feature>
<dbReference type="Pfam" id="PF11382">
    <property type="entry name" value="MctB"/>
    <property type="match status" value="1"/>
</dbReference>
<organism evidence="2 3">
    <name type="scientific">Nocardiopsis metallicus</name>
    <dbReference type="NCBI Taxonomy" id="179819"/>
    <lineage>
        <taxon>Bacteria</taxon>
        <taxon>Bacillati</taxon>
        <taxon>Actinomycetota</taxon>
        <taxon>Actinomycetes</taxon>
        <taxon>Streptosporangiales</taxon>
        <taxon>Nocardiopsidaceae</taxon>
        <taxon>Nocardiopsis</taxon>
    </lineage>
</organism>
<evidence type="ECO:0000256" key="1">
    <source>
        <dbReference type="SAM" id="MobiDB-lite"/>
    </source>
</evidence>
<comment type="caution">
    <text evidence="2">The sequence shown here is derived from an EMBL/GenBank/DDBJ whole genome shotgun (WGS) entry which is preliminary data.</text>
</comment>
<feature type="region of interest" description="Disordered" evidence="1">
    <location>
        <begin position="165"/>
        <end position="198"/>
    </location>
</feature>
<evidence type="ECO:0000313" key="3">
    <source>
        <dbReference type="Proteomes" id="UP000579647"/>
    </source>
</evidence>
<proteinExistence type="predicted"/>
<feature type="compositionally biased region" description="Basic and acidic residues" evidence="1">
    <location>
        <begin position="364"/>
        <end position="375"/>
    </location>
</feature>
<name>A0A840WF39_9ACTN</name>
<dbReference type="AlphaFoldDB" id="A0A840WF39"/>
<dbReference type="InterPro" id="IPR021522">
    <property type="entry name" value="MctB"/>
</dbReference>
<dbReference type="Proteomes" id="UP000579647">
    <property type="component" value="Unassembled WGS sequence"/>
</dbReference>
<accession>A0A840WF39</accession>
<evidence type="ECO:0008006" key="4">
    <source>
        <dbReference type="Google" id="ProtNLM"/>
    </source>
</evidence>
<reference evidence="2 3" key="1">
    <citation type="submission" date="2020-08" db="EMBL/GenBank/DDBJ databases">
        <title>Sequencing the genomes of 1000 actinobacteria strains.</title>
        <authorList>
            <person name="Klenk H.-P."/>
        </authorList>
    </citation>
    <scope>NUCLEOTIDE SEQUENCE [LARGE SCALE GENOMIC DNA]</scope>
    <source>
        <strain evidence="2 3">DSM 44598</strain>
    </source>
</reference>
<dbReference type="GO" id="GO:0016020">
    <property type="term" value="C:membrane"/>
    <property type="evidence" value="ECO:0007669"/>
    <property type="project" value="InterPro"/>
</dbReference>
<dbReference type="GO" id="GO:0055070">
    <property type="term" value="P:copper ion homeostasis"/>
    <property type="evidence" value="ECO:0007669"/>
    <property type="project" value="InterPro"/>
</dbReference>
<dbReference type="RefSeq" id="WP_184365281.1">
    <property type="nucleotide sequence ID" value="NZ_BAAAKM010000176.1"/>
</dbReference>